<keyword evidence="1" id="KW-0472">Membrane</keyword>
<keyword evidence="1" id="KW-1133">Transmembrane helix</keyword>
<accession>A0A1F7YKF8</accession>
<evidence type="ECO:0000256" key="1">
    <source>
        <dbReference type="SAM" id="Phobius"/>
    </source>
</evidence>
<comment type="caution">
    <text evidence="2">The sequence shown here is derived from an EMBL/GenBank/DDBJ whole genome shotgun (WGS) entry which is preliminary data.</text>
</comment>
<dbReference type="EMBL" id="MGGL01000004">
    <property type="protein sequence ID" value="OGM27369.1"/>
    <property type="molecule type" value="Genomic_DNA"/>
</dbReference>
<dbReference type="Proteomes" id="UP000179221">
    <property type="component" value="Unassembled WGS sequence"/>
</dbReference>
<protein>
    <recommendedName>
        <fullName evidence="4">Type 4 fimbrial biogenesis protein PilX N-terminal domain-containing protein</fullName>
    </recommendedName>
</protein>
<proteinExistence type="predicted"/>
<feature type="transmembrane region" description="Helical" evidence="1">
    <location>
        <begin position="15"/>
        <end position="35"/>
    </location>
</feature>
<keyword evidence="1" id="KW-0812">Transmembrane</keyword>
<reference evidence="2 3" key="1">
    <citation type="journal article" date="2016" name="Nat. Commun.">
        <title>Thousands of microbial genomes shed light on interconnected biogeochemical processes in an aquifer system.</title>
        <authorList>
            <person name="Anantharaman K."/>
            <person name="Brown C.T."/>
            <person name="Hug L.A."/>
            <person name="Sharon I."/>
            <person name="Castelle C.J."/>
            <person name="Probst A.J."/>
            <person name="Thomas B.C."/>
            <person name="Singh A."/>
            <person name="Wilkins M.J."/>
            <person name="Karaoz U."/>
            <person name="Brodie E.L."/>
            <person name="Williams K.H."/>
            <person name="Hubbard S.S."/>
            <person name="Banfield J.F."/>
        </authorList>
    </citation>
    <scope>NUCLEOTIDE SEQUENCE [LARGE SCALE GENOMIC DNA]</scope>
</reference>
<evidence type="ECO:0000313" key="2">
    <source>
        <dbReference type="EMBL" id="OGM27369.1"/>
    </source>
</evidence>
<evidence type="ECO:0000313" key="3">
    <source>
        <dbReference type="Proteomes" id="UP000179221"/>
    </source>
</evidence>
<evidence type="ECO:0008006" key="4">
    <source>
        <dbReference type="Google" id="ProtNLM"/>
    </source>
</evidence>
<organism evidence="2 3">
    <name type="scientific">Candidatus Woesebacteria bacterium RIFCSPHIGHO2_01_FULL_40_22</name>
    <dbReference type="NCBI Taxonomy" id="1802499"/>
    <lineage>
        <taxon>Bacteria</taxon>
        <taxon>Candidatus Woeseibacteriota</taxon>
    </lineage>
</organism>
<name>A0A1F7YKF8_9BACT</name>
<dbReference type="AlphaFoldDB" id="A0A1F7YKF8"/>
<sequence length="316" mass="34380">MVNLPGERYREKGQALLIVLLVMSVAITIVLSVVARSISDVSVTTHEEESVRAFSAAEAGIEEALLSGLSVGQTTLSNNASYEANVFETSPSGRFFIYPGTLLTGDSATVWFVSHDSDGNLSCSPYCTAPTRIDVCWGKKGTLDNDPETPAIEVTIVYDYDPITSTTGYATGVNHNYQYLRVVRATFDPNVSRSADNKFNSTNLGTDCTGLDQVYEFQKANLLLNNAAERLYLDCWITPGCAIAMKIRFFYNTTTAQPLAINDLLPVSTNFPPQGKLIESVGTSTDISRKISVFQGYPEVPVIFETAVTSSSDIQK</sequence>
<gene>
    <name evidence="2" type="ORF">A2628_01020</name>
</gene>